<evidence type="ECO:0000313" key="1">
    <source>
        <dbReference type="EMBL" id="PIV38529.1"/>
    </source>
</evidence>
<reference evidence="2" key="1">
    <citation type="submission" date="2017-09" db="EMBL/GenBank/DDBJ databases">
        <title>Depth-based differentiation of microbial function through sediment-hosted aquifers and enrichment of novel symbionts in the deep terrestrial subsurface.</title>
        <authorList>
            <person name="Probst A.J."/>
            <person name="Ladd B."/>
            <person name="Jarett J.K."/>
            <person name="Geller-Mcgrath D.E."/>
            <person name="Sieber C.M.K."/>
            <person name="Emerson J.B."/>
            <person name="Anantharaman K."/>
            <person name="Thomas B.C."/>
            <person name="Malmstrom R."/>
            <person name="Stieglmeier M."/>
            <person name="Klingl A."/>
            <person name="Woyke T."/>
            <person name="Ryan C.M."/>
            <person name="Banfield J.F."/>
        </authorList>
    </citation>
    <scope>NUCLEOTIDE SEQUENCE [LARGE SCALE GENOMIC DNA]</scope>
</reference>
<dbReference type="Proteomes" id="UP000229247">
    <property type="component" value="Unassembled WGS sequence"/>
</dbReference>
<evidence type="ECO:0000313" key="2">
    <source>
        <dbReference type="Proteomes" id="UP000229247"/>
    </source>
</evidence>
<comment type="caution">
    <text evidence="1">The sequence shown here is derived from an EMBL/GenBank/DDBJ whole genome shotgun (WGS) entry which is preliminary data.</text>
</comment>
<dbReference type="InterPro" id="IPR036069">
    <property type="entry name" value="DUF34/NIF3_sf"/>
</dbReference>
<sequence length="315" mass="34291">MNQKQILELAIKMGAAADLRGEGAVEKYLDRQKKKFNALSPKKQTEFDKERLVNPYMDSGVWADNGRPVKKVMAGIDICSGDVMLAKSLGVDTIINHHPLGKGLAMLDEVMHLQADVLAMYGVPINIAESLMKTRISEVGRGVHASNSYKTIDAAKLAGVNLMNMHTPADNLVASFLKKAIEKKKPEYVGELVELIAGIEEYKESAKRGSPVKIFSGFEDRRVGKIALTEITGGTEGAKTIYREMANAGIGTIVAMHLSEEHRKNAEEAHINVVVASHIASDSLGMNLFLDELAKKGIEIIPCGGLIRVKRSKEG</sequence>
<dbReference type="EMBL" id="PEUE01000037">
    <property type="protein sequence ID" value="PIV38529.1"/>
    <property type="molecule type" value="Genomic_DNA"/>
</dbReference>
<accession>A0A2M7D674</accession>
<protein>
    <submittedName>
        <fullName evidence="1">NGG1p interacting factor NIF3</fullName>
    </submittedName>
</protein>
<organism evidence="1 2">
    <name type="scientific">Candidatus Portnoybacteria bacterium CG02_land_8_20_14_3_00_45_8</name>
    <dbReference type="NCBI Taxonomy" id="1974807"/>
    <lineage>
        <taxon>Bacteria</taxon>
        <taxon>Candidatus Portnoyibacteriota</taxon>
    </lineage>
</organism>
<proteinExistence type="predicted"/>
<gene>
    <name evidence="1" type="ORF">COS30_01610</name>
</gene>
<dbReference type="AlphaFoldDB" id="A0A2M7D674"/>
<name>A0A2M7D674_9BACT</name>
<dbReference type="SUPFAM" id="SSF102705">
    <property type="entry name" value="NIF3 (NGG1p interacting factor 3)-like"/>
    <property type="match status" value="1"/>
</dbReference>